<sequence length="461" mass="51583">MNTKYSTILIGLLLPLAYVHAQQTSLVPQNAKAGECYAKVVIPAKYETVDEKILVKEASQKINIIPAKYEWKEERVKVTPSSKKIIAIPPKYKTVVETIELRPAKKIWRTSLKRGAAPVSKEILVAAKLKGVDLKNSTSGTCYKEYYTPEKYKVVTEDILIQKEGEKLEVIPAKYETVEKTIEVSPAGKKSVEIPATYEYIEEKILVEKEKTVWKKGANPAQKLNGATGEIMCLVKVPAKYKTIKKKVVKTPATTKVITIPAVTKSIKVKKLVSEAEIKKVSIPAVYKKIEKRILESKSDFSWYKVGLSIDKGWNYTGHKICLVEKGAESKKIKKVLLETPATTKEVEIPATFKTVKVQKMISDVKEIKVPIKAEYKIVQKRKKISSSTQGWKRILCQTNMNQQVILKIQNALKDKGYNAGKIDGVLGGDTRRAIDKYQRDNGLATGGITYETLNSLGIKL</sequence>
<dbReference type="Pfam" id="PF01471">
    <property type="entry name" value="PG_binding_1"/>
    <property type="match status" value="1"/>
</dbReference>
<organism evidence="2">
    <name type="scientific">hydrothermal vent metagenome</name>
    <dbReference type="NCBI Taxonomy" id="652676"/>
    <lineage>
        <taxon>unclassified sequences</taxon>
        <taxon>metagenomes</taxon>
        <taxon>ecological metagenomes</taxon>
    </lineage>
</organism>
<protein>
    <recommendedName>
        <fullName evidence="1">Peptidoglycan binding-like domain-containing protein</fullName>
    </recommendedName>
</protein>
<dbReference type="InterPro" id="IPR002477">
    <property type="entry name" value="Peptidoglycan-bd-like"/>
</dbReference>
<gene>
    <name evidence="2" type="ORF">MNB_SV-12-722</name>
</gene>
<dbReference type="AlphaFoldDB" id="A0A1W1BC66"/>
<dbReference type="SUPFAM" id="SSF47090">
    <property type="entry name" value="PGBD-like"/>
    <property type="match status" value="1"/>
</dbReference>
<evidence type="ECO:0000313" key="2">
    <source>
        <dbReference type="EMBL" id="SFV51181.1"/>
    </source>
</evidence>
<evidence type="ECO:0000259" key="1">
    <source>
        <dbReference type="Pfam" id="PF01471"/>
    </source>
</evidence>
<proteinExistence type="predicted"/>
<feature type="domain" description="Peptidoglycan binding-like" evidence="1">
    <location>
        <begin position="406"/>
        <end position="457"/>
    </location>
</feature>
<dbReference type="InterPro" id="IPR036365">
    <property type="entry name" value="PGBD-like_sf"/>
</dbReference>
<dbReference type="InterPro" id="IPR036366">
    <property type="entry name" value="PGBDSf"/>
</dbReference>
<reference evidence="2" key="1">
    <citation type="submission" date="2016-10" db="EMBL/GenBank/DDBJ databases">
        <authorList>
            <person name="de Groot N.N."/>
        </authorList>
    </citation>
    <scope>NUCLEOTIDE SEQUENCE</scope>
</reference>
<name>A0A1W1BC66_9ZZZZ</name>
<dbReference type="EMBL" id="FPHE01000017">
    <property type="protein sequence ID" value="SFV51181.1"/>
    <property type="molecule type" value="Genomic_DNA"/>
</dbReference>
<accession>A0A1W1BC66</accession>
<dbReference type="Gene3D" id="1.10.101.10">
    <property type="entry name" value="PGBD-like superfamily/PGBD"/>
    <property type="match status" value="1"/>
</dbReference>